<evidence type="ECO:0000256" key="1">
    <source>
        <dbReference type="SAM" id="SignalP"/>
    </source>
</evidence>
<protein>
    <submittedName>
        <fullName evidence="3">Uncharacterized protein</fullName>
    </submittedName>
</protein>
<name>A0A914Z9Z3_9BILA</name>
<keyword evidence="1" id="KW-0732">Signal</keyword>
<reference evidence="3" key="1">
    <citation type="submission" date="2022-11" db="UniProtKB">
        <authorList>
            <consortium name="WormBaseParasite"/>
        </authorList>
    </citation>
    <scope>IDENTIFICATION</scope>
</reference>
<evidence type="ECO:0000313" key="2">
    <source>
        <dbReference type="Proteomes" id="UP000887577"/>
    </source>
</evidence>
<feature type="signal peptide" evidence="1">
    <location>
        <begin position="1"/>
        <end position="24"/>
    </location>
</feature>
<dbReference type="AlphaFoldDB" id="A0A914Z9Z3"/>
<dbReference type="Proteomes" id="UP000887577">
    <property type="component" value="Unplaced"/>
</dbReference>
<keyword evidence="2" id="KW-1185">Reference proteome</keyword>
<sequence>MKFDRVFPICVLLFICLQFQVSDGVTCPRWVVSGTYDQIRPIILNQTVKSNSFQHKDFGQDSCPACAAFLCIRSTGAEILGSGCPQDFYSWCKYSIKEVREIKQKEPNNLEYFNGNVLSPVR</sequence>
<proteinExistence type="predicted"/>
<dbReference type="WBParaSite" id="PSU_v2.g9489.t1">
    <property type="protein sequence ID" value="PSU_v2.g9489.t1"/>
    <property type="gene ID" value="PSU_v2.g9489"/>
</dbReference>
<accession>A0A914Z9Z3</accession>
<evidence type="ECO:0000313" key="3">
    <source>
        <dbReference type="WBParaSite" id="PSU_v2.g9489.t1"/>
    </source>
</evidence>
<organism evidence="2 3">
    <name type="scientific">Panagrolaimus superbus</name>
    <dbReference type="NCBI Taxonomy" id="310955"/>
    <lineage>
        <taxon>Eukaryota</taxon>
        <taxon>Metazoa</taxon>
        <taxon>Ecdysozoa</taxon>
        <taxon>Nematoda</taxon>
        <taxon>Chromadorea</taxon>
        <taxon>Rhabditida</taxon>
        <taxon>Tylenchina</taxon>
        <taxon>Panagrolaimomorpha</taxon>
        <taxon>Panagrolaimoidea</taxon>
        <taxon>Panagrolaimidae</taxon>
        <taxon>Panagrolaimus</taxon>
    </lineage>
</organism>
<feature type="chain" id="PRO_5037322410" evidence="1">
    <location>
        <begin position="25"/>
        <end position="122"/>
    </location>
</feature>